<feature type="non-terminal residue" evidence="1">
    <location>
        <position position="109"/>
    </location>
</feature>
<keyword evidence="2" id="KW-1185">Reference proteome</keyword>
<dbReference type="EMBL" id="CAJVPS010019640">
    <property type="protein sequence ID" value="CAG8701810.1"/>
    <property type="molecule type" value="Genomic_DNA"/>
</dbReference>
<name>A0A9N9HRA2_9GLOM</name>
<organism evidence="1 2">
    <name type="scientific">Ambispora leptoticha</name>
    <dbReference type="NCBI Taxonomy" id="144679"/>
    <lineage>
        <taxon>Eukaryota</taxon>
        <taxon>Fungi</taxon>
        <taxon>Fungi incertae sedis</taxon>
        <taxon>Mucoromycota</taxon>
        <taxon>Glomeromycotina</taxon>
        <taxon>Glomeromycetes</taxon>
        <taxon>Archaeosporales</taxon>
        <taxon>Ambisporaceae</taxon>
        <taxon>Ambispora</taxon>
    </lineage>
</organism>
<evidence type="ECO:0000313" key="2">
    <source>
        <dbReference type="Proteomes" id="UP000789508"/>
    </source>
</evidence>
<dbReference type="Proteomes" id="UP000789508">
    <property type="component" value="Unassembled WGS sequence"/>
</dbReference>
<sequence>MKKNKTYHLTIKTPQLPPFPLTLALTPPNQRGECFKCYRKKEIYIVSERPIGLSWEVKKFCRECALSNLDESEQGDYEFENKAQIIKEIRKALEKSETLLPQEKENLLE</sequence>
<protein>
    <submittedName>
        <fullName evidence="1">6915_t:CDS:1</fullName>
    </submittedName>
</protein>
<evidence type="ECO:0000313" key="1">
    <source>
        <dbReference type="EMBL" id="CAG8701810.1"/>
    </source>
</evidence>
<gene>
    <name evidence="1" type="ORF">ALEPTO_LOCUS11608</name>
</gene>
<proteinExistence type="predicted"/>
<comment type="caution">
    <text evidence="1">The sequence shown here is derived from an EMBL/GenBank/DDBJ whole genome shotgun (WGS) entry which is preliminary data.</text>
</comment>
<dbReference type="AlphaFoldDB" id="A0A9N9HRA2"/>
<accession>A0A9N9HRA2</accession>
<reference evidence="1" key="1">
    <citation type="submission" date="2021-06" db="EMBL/GenBank/DDBJ databases">
        <authorList>
            <person name="Kallberg Y."/>
            <person name="Tangrot J."/>
            <person name="Rosling A."/>
        </authorList>
    </citation>
    <scope>NUCLEOTIDE SEQUENCE</scope>
    <source>
        <strain evidence="1">FL130A</strain>
    </source>
</reference>